<evidence type="ECO:0000313" key="2">
    <source>
        <dbReference type="EMBL" id="QEZ68807.1"/>
    </source>
</evidence>
<dbReference type="Pfam" id="PF07561">
    <property type="entry name" value="DUF1540"/>
    <property type="match status" value="2"/>
</dbReference>
<gene>
    <name evidence="2" type="ORF">D4A35_07600</name>
</gene>
<dbReference type="Proteomes" id="UP000326961">
    <property type="component" value="Chromosome"/>
</dbReference>
<proteinExistence type="predicted"/>
<organism evidence="2 3">
    <name type="scientific">Paraclostridium bifermentans</name>
    <name type="common">Clostridium bifermentans</name>
    <dbReference type="NCBI Taxonomy" id="1490"/>
    <lineage>
        <taxon>Bacteria</taxon>
        <taxon>Bacillati</taxon>
        <taxon>Bacillota</taxon>
        <taxon>Clostridia</taxon>
        <taxon>Peptostreptococcales</taxon>
        <taxon>Peptostreptococcaceae</taxon>
        <taxon>Paraclostridium</taxon>
    </lineage>
</organism>
<dbReference type="EMBL" id="CP032452">
    <property type="protein sequence ID" value="QEZ68807.1"/>
    <property type="molecule type" value="Genomic_DNA"/>
</dbReference>
<sequence>MGGVFLIKCLSTNCTFNNSGVCSASVIHIEGFDADITPETYCKTFVEADNSAKMTNSVCEAETSSKNIICSASNCTYNFNGACKSSDVQINSLNNTCETFIKRYFNSNYEY</sequence>
<feature type="domain" description="DUF1540" evidence="1">
    <location>
        <begin position="68"/>
        <end position="100"/>
    </location>
</feature>
<feature type="domain" description="DUF1540" evidence="1">
    <location>
        <begin position="7"/>
        <end position="45"/>
    </location>
</feature>
<dbReference type="InterPro" id="IPR011437">
    <property type="entry name" value="DUF1540"/>
</dbReference>
<dbReference type="AlphaFoldDB" id="A0A5P3XCT3"/>
<evidence type="ECO:0000259" key="1">
    <source>
        <dbReference type="Pfam" id="PF07561"/>
    </source>
</evidence>
<accession>A0A5P3XCT3</accession>
<reference evidence="2 3" key="1">
    <citation type="submission" date="2018-09" db="EMBL/GenBank/DDBJ databases">
        <title>A clostridial neurotoxin that targets Anopheles mosquitoes.</title>
        <authorList>
            <person name="Contreras E."/>
            <person name="Masuyer G."/>
            <person name="Qureshi N."/>
            <person name="Chawla S."/>
            <person name="Lim H.L."/>
            <person name="Chen J."/>
            <person name="Stenmark P."/>
            <person name="Gill S."/>
        </authorList>
    </citation>
    <scope>NUCLEOTIDE SEQUENCE [LARGE SCALE GENOMIC DNA]</scope>
    <source>
        <strain evidence="2 3">Cbm</strain>
    </source>
</reference>
<protein>
    <submittedName>
        <fullName evidence="2">DUF1540 domain-containing protein</fullName>
    </submittedName>
</protein>
<evidence type="ECO:0000313" key="3">
    <source>
        <dbReference type="Proteomes" id="UP000326961"/>
    </source>
</evidence>
<name>A0A5P3XCT3_PARBF</name>